<dbReference type="GO" id="GO:0030100">
    <property type="term" value="P:regulation of endocytosis"/>
    <property type="evidence" value="ECO:0007669"/>
    <property type="project" value="TreeGrafter"/>
</dbReference>
<dbReference type="GO" id="GO:0000139">
    <property type="term" value="C:Golgi membrane"/>
    <property type="evidence" value="ECO:0007669"/>
    <property type="project" value="TreeGrafter"/>
</dbReference>
<sequence length="446" mass="47986">MASPRTRRVLKELRPVNENNFCFECGANNPQWASVSYGIWICLECSGKHRGLGVHLSFVRSLTMDKWKDTELSRMEAGGNKKARDFLESQPDYRPNWSIMEKYNSKAAALLRDKVVTEAEGKDWVYEKSPAPKGSSSQLASGGNSSYYGGGSDEGGFQNSSKGSNQSGGDSRYQGFGNPAYQSRPDNMSSQSDLLSGAMTSLSMGWNVLSRSATSAAEYAKDFTSQAGTKAAELGGAVTEKYNDGGLLGGLSTIASRATEVGQKSWGGISNLVHSSSMQNFTAPSKGQYEDLGTPDGSKFKSGNQSMSLTANSHNDLDSYSSGNDFCDVPPPTKEKKSPRTKKSSSSGEEGKPRDSGNRPPKAKRGDSGKPKKPREERVETSPPPLISFESAEKETSDMTVSGTGSKSPSPRPSPSTAKSSIKSKPTESKKKEKAWDDDAWAMLNQ</sequence>
<dbReference type="FunFam" id="1.10.220.150:FF:000014">
    <property type="entry name" value="ADP-ribosylation factor GTPase-activating protein"/>
    <property type="match status" value="1"/>
</dbReference>
<keyword evidence="4" id="KW-0862">Zinc</keyword>
<evidence type="ECO:0000313" key="8">
    <source>
        <dbReference type="EMBL" id="KAI1713875.1"/>
    </source>
</evidence>
<feature type="domain" description="Arf-GAP" evidence="7">
    <location>
        <begin position="7"/>
        <end position="124"/>
    </location>
</feature>
<dbReference type="Pfam" id="PF01412">
    <property type="entry name" value="ArfGap"/>
    <property type="match status" value="1"/>
</dbReference>
<feature type="compositionally biased region" description="Low complexity" evidence="6">
    <location>
        <begin position="155"/>
        <end position="171"/>
    </location>
</feature>
<evidence type="ECO:0000256" key="3">
    <source>
        <dbReference type="ARBA" id="ARBA00022771"/>
    </source>
</evidence>
<dbReference type="InterPro" id="IPR038508">
    <property type="entry name" value="ArfGAP_dom_sf"/>
</dbReference>
<feature type="compositionally biased region" description="Basic and acidic residues" evidence="6">
    <location>
        <begin position="364"/>
        <end position="380"/>
    </location>
</feature>
<dbReference type="PANTHER" id="PTHR46395">
    <property type="entry name" value="ADP-RIBOSYLATION FACTOR GTPASE-ACTIVATING PROTEIN 1"/>
    <property type="match status" value="1"/>
</dbReference>
<feature type="region of interest" description="Disordered" evidence="6">
    <location>
        <begin position="280"/>
        <end position="446"/>
    </location>
</feature>
<accession>A0AAD4N5Q6</accession>
<evidence type="ECO:0000259" key="7">
    <source>
        <dbReference type="PROSITE" id="PS50115"/>
    </source>
</evidence>
<evidence type="ECO:0000256" key="6">
    <source>
        <dbReference type="SAM" id="MobiDB-lite"/>
    </source>
</evidence>
<dbReference type="GO" id="GO:0005096">
    <property type="term" value="F:GTPase activator activity"/>
    <property type="evidence" value="ECO:0007669"/>
    <property type="project" value="UniProtKB-KW"/>
</dbReference>
<evidence type="ECO:0000256" key="2">
    <source>
        <dbReference type="ARBA" id="ARBA00022723"/>
    </source>
</evidence>
<dbReference type="SMART" id="SM00105">
    <property type="entry name" value="ArfGap"/>
    <property type="match status" value="1"/>
</dbReference>
<dbReference type="PROSITE" id="PS50115">
    <property type="entry name" value="ARFGAP"/>
    <property type="match status" value="1"/>
</dbReference>
<feature type="compositionally biased region" description="Low complexity" evidence="6">
    <location>
        <begin position="402"/>
        <end position="424"/>
    </location>
</feature>
<feature type="region of interest" description="Disordered" evidence="6">
    <location>
        <begin position="126"/>
        <end position="193"/>
    </location>
</feature>
<gene>
    <name evidence="8" type="ORF">DdX_08758</name>
</gene>
<dbReference type="InterPro" id="IPR037278">
    <property type="entry name" value="ARFGAP/RecO"/>
</dbReference>
<reference evidence="8" key="1">
    <citation type="submission" date="2022-01" db="EMBL/GenBank/DDBJ databases">
        <title>Genome Sequence Resource for Two Populations of Ditylenchus destructor, the Migratory Endoparasitic Phytonematode.</title>
        <authorList>
            <person name="Zhang H."/>
            <person name="Lin R."/>
            <person name="Xie B."/>
        </authorList>
    </citation>
    <scope>NUCLEOTIDE SEQUENCE</scope>
    <source>
        <strain evidence="8">BazhouSP</strain>
    </source>
</reference>
<comment type="caution">
    <text evidence="8">The sequence shown here is derived from an EMBL/GenBank/DDBJ whole genome shotgun (WGS) entry which is preliminary data.</text>
</comment>
<keyword evidence="9" id="KW-1185">Reference proteome</keyword>
<dbReference type="Gene3D" id="1.10.220.150">
    <property type="entry name" value="Arf GTPase activating protein"/>
    <property type="match status" value="1"/>
</dbReference>
<dbReference type="PRINTS" id="PR00405">
    <property type="entry name" value="REVINTRACTNG"/>
</dbReference>
<keyword evidence="2" id="KW-0479">Metal-binding</keyword>
<dbReference type="GO" id="GO:0032012">
    <property type="term" value="P:regulation of ARF protein signal transduction"/>
    <property type="evidence" value="ECO:0007669"/>
    <property type="project" value="TreeGrafter"/>
</dbReference>
<protein>
    <submittedName>
        <fullName evidence="8">GTPase activating protein for arf domain-containing protein</fullName>
    </submittedName>
</protein>
<evidence type="ECO:0000256" key="1">
    <source>
        <dbReference type="ARBA" id="ARBA00022468"/>
    </source>
</evidence>
<dbReference type="SUPFAM" id="SSF57863">
    <property type="entry name" value="ArfGap/RecO-like zinc finger"/>
    <property type="match status" value="1"/>
</dbReference>
<organism evidence="8 9">
    <name type="scientific">Ditylenchus destructor</name>
    <dbReference type="NCBI Taxonomy" id="166010"/>
    <lineage>
        <taxon>Eukaryota</taxon>
        <taxon>Metazoa</taxon>
        <taxon>Ecdysozoa</taxon>
        <taxon>Nematoda</taxon>
        <taxon>Chromadorea</taxon>
        <taxon>Rhabditida</taxon>
        <taxon>Tylenchina</taxon>
        <taxon>Tylenchomorpha</taxon>
        <taxon>Sphaerularioidea</taxon>
        <taxon>Anguinidae</taxon>
        <taxon>Anguininae</taxon>
        <taxon>Ditylenchus</taxon>
    </lineage>
</organism>
<keyword evidence="3 5" id="KW-0863">Zinc-finger</keyword>
<dbReference type="CDD" id="cd08830">
    <property type="entry name" value="ArfGap_ArfGap1"/>
    <property type="match status" value="1"/>
</dbReference>
<dbReference type="EMBL" id="JAKKPZ010000014">
    <property type="protein sequence ID" value="KAI1713875.1"/>
    <property type="molecule type" value="Genomic_DNA"/>
</dbReference>
<keyword evidence="1" id="KW-0343">GTPase activation</keyword>
<evidence type="ECO:0000256" key="5">
    <source>
        <dbReference type="PROSITE-ProRule" id="PRU00288"/>
    </source>
</evidence>
<dbReference type="InterPro" id="IPR001164">
    <property type="entry name" value="ArfGAP_dom"/>
</dbReference>
<evidence type="ECO:0000256" key="4">
    <source>
        <dbReference type="ARBA" id="ARBA00022833"/>
    </source>
</evidence>
<dbReference type="AlphaFoldDB" id="A0AAD4N5Q6"/>
<proteinExistence type="predicted"/>
<feature type="compositionally biased region" description="Basic and acidic residues" evidence="6">
    <location>
        <begin position="425"/>
        <end position="437"/>
    </location>
</feature>
<feature type="compositionally biased region" description="Polar residues" evidence="6">
    <location>
        <begin position="180"/>
        <end position="193"/>
    </location>
</feature>
<dbReference type="Proteomes" id="UP001201812">
    <property type="component" value="Unassembled WGS sequence"/>
</dbReference>
<dbReference type="PANTHER" id="PTHR46395:SF1">
    <property type="entry name" value="ADP-RIBOSYLATION FACTOR GTPASE-ACTIVATING PROTEIN 1"/>
    <property type="match status" value="1"/>
</dbReference>
<dbReference type="GO" id="GO:0008270">
    <property type="term" value="F:zinc ion binding"/>
    <property type="evidence" value="ECO:0007669"/>
    <property type="project" value="UniProtKB-KW"/>
</dbReference>
<feature type="compositionally biased region" description="Low complexity" evidence="6">
    <location>
        <begin position="134"/>
        <end position="147"/>
    </location>
</feature>
<feature type="compositionally biased region" description="Polar residues" evidence="6">
    <location>
        <begin position="301"/>
        <end position="324"/>
    </location>
</feature>
<name>A0AAD4N5Q6_9BILA</name>
<evidence type="ECO:0000313" key="9">
    <source>
        <dbReference type="Proteomes" id="UP001201812"/>
    </source>
</evidence>